<proteinExistence type="predicted"/>
<keyword evidence="2" id="KW-1185">Reference proteome</keyword>
<evidence type="ECO:0000313" key="1">
    <source>
        <dbReference type="EMBL" id="WDA57816.1"/>
    </source>
</evidence>
<reference evidence="1 2" key="1">
    <citation type="submission" date="2022-12" db="EMBL/GenBank/DDBJ databases">
        <title>Genome Sequence of Deinococcus aquaticus Type Strain PB314.</title>
        <authorList>
            <person name="Albert C."/>
            <person name="Hill J."/>
            <person name="Boren L."/>
            <person name="Scholz-Ng S."/>
            <person name="Fatema N."/>
            <person name="Grosso R."/>
            <person name="Soboslay E."/>
            <person name="Tuohy J."/>
        </authorList>
    </citation>
    <scope>NUCLEOTIDE SEQUENCE [LARGE SCALE GENOMIC DNA]</scope>
    <source>
        <strain evidence="1 2">PB-314</strain>
    </source>
</reference>
<organism evidence="1 2">
    <name type="scientific">Deinococcus aquaticus</name>
    <dbReference type="NCBI Taxonomy" id="328692"/>
    <lineage>
        <taxon>Bacteria</taxon>
        <taxon>Thermotogati</taxon>
        <taxon>Deinococcota</taxon>
        <taxon>Deinococci</taxon>
        <taxon>Deinococcales</taxon>
        <taxon>Deinococcaceae</taxon>
        <taxon>Deinococcus</taxon>
    </lineage>
</organism>
<accession>A0ABY7UZ10</accession>
<protein>
    <submittedName>
        <fullName evidence="1">Uncharacterized protein</fullName>
    </submittedName>
</protein>
<sequence>MGEAKRRKQLGLMPTVHPFDATMDADGTLTFTRAPEDAAHRDLIAGALRLSQPYGAAWDSQYRTLHVMHGRVDRFLETAEDVQSIPVPALRRLSGELALGRVGEGSDTTGRFLPVEGGAVRLREVQHSADGTKWEAFPVNVDPRRAMEFLLQHPAATLGGEVVASYVAEQWREGRLDIDPEPPADLLDMLETLAREWHGDTEEGWQETHLDATDGDDTDPVPVARRVAFELRQPAPLQSPLNLSFATLGNVEVTVNREGSSYSLDGEAWISYADPDGEAREDALDLPDFLDVETVPVQVFADGRVEWVDEDVPAEHGERLRADLLLETGAGNPAEWAQWTRELITQTFEHELVVPEDAELPVPVAVLLDIPLDALDDPDPLAQSFIESALTFDGTNWRDLYDEEVPQELRAFAQPDGLN</sequence>
<name>A0ABY7UZ10_9DEIO</name>
<evidence type="ECO:0000313" key="2">
    <source>
        <dbReference type="Proteomes" id="UP001217044"/>
    </source>
</evidence>
<dbReference type="RefSeq" id="WP_273987743.1">
    <property type="nucleotide sequence ID" value="NZ_BAABQT010000002.1"/>
</dbReference>
<dbReference type="EMBL" id="CP115165">
    <property type="protein sequence ID" value="WDA57816.1"/>
    <property type="molecule type" value="Genomic_DNA"/>
</dbReference>
<dbReference type="Proteomes" id="UP001217044">
    <property type="component" value="Chromosome"/>
</dbReference>
<gene>
    <name evidence="1" type="ORF">M8445_10690</name>
</gene>